<comment type="caution">
    <text evidence="2">The sequence shown here is derived from an EMBL/GenBank/DDBJ whole genome shotgun (WGS) entry which is preliminary data.</text>
</comment>
<dbReference type="CDD" id="cd01292">
    <property type="entry name" value="metallo-dependent_hydrolases"/>
    <property type="match status" value="1"/>
</dbReference>
<sequence>MKVAIVNIGTIFTGAVDDPVRSADTVICEDGLIRTVGSASPADVESCNVVIDAGGATLAPGLIDSHVHITFGDYTPRQKTVGFLESYLQGGVTTSITASEVHTPGRPKDREGLKALALAARGCFEGFRPGGMRVHAGAVILEPTLEPGDMAELAAKGVWLAKAGFGAFETPYDYAELVAAARAAGMITLMHTGGASIPGSSGIWADHVIRVNPHVSFHVNGGPVAMPEADFPRIVNESEVALQICTAGNLRTALLTAALADAAGAFERVLIATDTPTGSGIMPLGMLYTISHLSALGGIDPARAYGAATGSNARVYGLNCGLLAEGRDADLVILDACEGGAMADAQSALANGDICAVGAVISNGVPRFVGRSRNTPPTRTPVRVVRSDIINDFSA</sequence>
<dbReference type="SUPFAM" id="SSF51338">
    <property type="entry name" value="Composite domain of metallo-dependent hydrolases"/>
    <property type="match status" value="1"/>
</dbReference>
<dbReference type="Gene3D" id="3.20.20.140">
    <property type="entry name" value="Metal-dependent hydrolases"/>
    <property type="match status" value="1"/>
</dbReference>
<gene>
    <name evidence="2" type="ORF">DLJ53_11010</name>
</gene>
<dbReference type="GO" id="GO:0016810">
    <property type="term" value="F:hydrolase activity, acting on carbon-nitrogen (but not peptide) bonds"/>
    <property type="evidence" value="ECO:0007669"/>
    <property type="project" value="InterPro"/>
</dbReference>
<feature type="domain" description="Amidohydrolase-related" evidence="1">
    <location>
        <begin position="58"/>
        <end position="344"/>
    </location>
</feature>
<keyword evidence="3" id="KW-1185">Reference proteome</keyword>
<dbReference type="EMBL" id="QHHQ01000002">
    <property type="protein sequence ID" value="RAI01913.1"/>
    <property type="molecule type" value="Genomic_DNA"/>
</dbReference>
<dbReference type="AlphaFoldDB" id="A0A8B2NVW4"/>
<evidence type="ECO:0000259" key="1">
    <source>
        <dbReference type="Pfam" id="PF01979"/>
    </source>
</evidence>
<evidence type="ECO:0000313" key="3">
    <source>
        <dbReference type="Proteomes" id="UP000249590"/>
    </source>
</evidence>
<dbReference type="InterPro" id="IPR006680">
    <property type="entry name" value="Amidohydro-rel"/>
</dbReference>
<dbReference type="Proteomes" id="UP000249590">
    <property type="component" value="Unassembled WGS sequence"/>
</dbReference>
<dbReference type="InterPro" id="IPR032466">
    <property type="entry name" value="Metal_Hydrolase"/>
</dbReference>
<accession>A0A8B2NVW4</accession>
<reference evidence="2 3" key="1">
    <citation type="submission" date="2018-05" db="EMBL/GenBank/DDBJ databases">
        <title>Acuticoccus sediminis sp. nov., isolated from deep-sea sediment of Indian Ocean.</title>
        <authorList>
            <person name="Liu X."/>
            <person name="Lai Q."/>
            <person name="Du Y."/>
            <person name="Sun F."/>
            <person name="Zhang X."/>
            <person name="Wang S."/>
            <person name="Shao Z."/>
        </authorList>
    </citation>
    <scope>NUCLEOTIDE SEQUENCE [LARGE SCALE GENOMIC DNA]</scope>
    <source>
        <strain evidence="2 3">PTG4-2</strain>
    </source>
</reference>
<dbReference type="RefSeq" id="WP_111345132.1">
    <property type="nucleotide sequence ID" value="NZ_QHHQ01000002.1"/>
</dbReference>
<name>A0A8B2NVW4_9HYPH</name>
<keyword evidence="2" id="KW-0378">Hydrolase</keyword>
<proteinExistence type="predicted"/>
<dbReference type="SUPFAM" id="SSF51556">
    <property type="entry name" value="Metallo-dependent hydrolases"/>
    <property type="match status" value="1"/>
</dbReference>
<organism evidence="2 3">
    <name type="scientific">Acuticoccus sediminis</name>
    <dbReference type="NCBI Taxonomy" id="2184697"/>
    <lineage>
        <taxon>Bacteria</taxon>
        <taxon>Pseudomonadati</taxon>
        <taxon>Pseudomonadota</taxon>
        <taxon>Alphaproteobacteria</taxon>
        <taxon>Hyphomicrobiales</taxon>
        <taxon>Amorphaceae</taxon>
        <taxon>Acuticoccus</taxon>
    </lineage>
</organism>
<evidence type="ECO:0000313" key="2">
    <source>
        <dbReference type="EMBL" id="RAI01913.1"/>
    </source>
</evidence>
<dbReference type="OrthoDB" id="9765769at2"/>
<protein>
    <submittedName>
        <fullName evidence="2">Amidohydrolase</fullName>
    </submittedName>
</protein>
<dbReference type="PANTHER" id="PTHR43135">
    <property type="entry name" value="ALPHA-D-RIBOSE 1-METHYLPHOSPHONATE 5-TRIPHOSPHATE DIPHOSPHATASE"/>
    <property type="match status" value="1"/>
</dbReference>
<dbReference type="InterPro" id="IPR011059">
    <property type="entry name" value="Metal-dep_hydrolase_composite"/>
</dbReference>
<dbReference type="Pfam" id="PF01979">
    <property type="entry name" value="Amidohydro_1"/>
    <property type="match status" value="1"/>
</dbReference>
<dbReference type="PANTHER" id="PTHR43135:SF3">
    <property type="entry name" value="ALPHA-D-RIBOSE 1-METHYLPHOSPHONATE 5-TRIPHOSPHATE DIPHOSPHATASE"/>
    <property type="match status" value="1"/>
</dbReference>
<dbReference type="InterPro" id="IPR051781">
    <property type="entry name" value="Metallo-dep_Hydrolase"/>
</dbReference>
<dbReference type="Gene3D" id="2.30.40.10">
    <property type="entry name" value="Urease, subunit C, domain 1"/>
    <property type="match status" value="1"/>
</dbReference>